<keyword evidence="2" id="KW-1185">Reference proteome</keyword>
<dbReference type="OrthoDB" id="3388214at2"/>
<organism evidence="1 2">
    <name type="scientific">Thermobifida halotolerans</name>
    <dbReference type="NCBI Taxonomy" id="483545"/>
    <lineage>
        <taxon>Bacteria</taxon>
        <taxon>Bacillati</taxon>
        <taxon>Actinomycetota</taxon>
        <taxon>Actinomycetes</taxon>
        <taxon>Streptosporangiales</taxon>
        <taxon>Nocardiopsidaceae</taxon>
        <taxon>Thermobifida</taxon>
    </lineage>
</organism>
<dbReference type="EMBL" id="CP063196">
    <property type="protein sequence ID" value="UOE18630.1"/>
    <property type="molecule type" value="Genomic_DNA"/>
</dbReference>
<protein>
    <submittedName>
        <fullName evidence="1">Uncharacterized protein</fullName>
    </submittedName>
</protein>
<dbReference type="Proteomes" id="UP000265719">
    <property type="component" value="Chromosome"/>
</dbReference>
<dbReference type="KEGG" id="thao:NI17_017690"/>
<evidence type="ECO:0000313" key="2">
    <source>
        <dbReference type="Proteomes" id="UP000265719"/>
    </source>
</evidence>
<accession>A0A399G549</accession>
<name>A0A399G549_9ACTN</name>
<gene>
    <name evidence="1" type="ORF">NI17_017690</name>
</gene>
<proteinExistence type="predicted"/>
<dbReference type="RefSeq" id="WP_068688406.1">
    <property type="nucleotide sequence ID" value="NZ_CP063196.1"/>
</dbReference>
<evidence type="ECO:0000313" key="1">
    <source>
        <dbReference type="EMBL" id="UOE18630.1"/>
    </source>
</evidence>
<dbReference type="AlphaFoldDB" id="A0A399G549"/>
<sequence>MSDFFTAALGFPTVLFSFALVVVVSYWCLVVLGALGVDALDADGADTDGLTGAMSAIGLGGVPVTVSLSVMIAVAWFASLSGTALLDGVDLSDPVIVALGIVVLAVAVVCAWAAAGFFALLWRRFLPGGGEPSRHDFVGRVCVVRTGRVDTDFGQAEVAAADGSTALVQVRQTGEEPLTSGSTALIVDHDPDGAFFWITAYDAELDPHRPTP</sequence>
<reference evidence="1" key="1">
    <citation type="submission" date="2020-10" db="EMBL/GenBank/DDBJ databases">
        <title>De novo genome project of the cellulose decomposer Thermobifida halotolerans type strain.</title>
        <authorList>
            <person name="Nagy I."/>
            <person name="Horvath B."/>
            <person name="Kukolya J."/>
            <person name="Nagy I."/>
            <person name="Orsini M."/>
        </authorList>
    </citation>
    <scope>NUCLEOTIDE SEQUENCE</scope>
    <source>
        <strain evidence="1">DSM 44931</strain>
    </source>
</reference>